<feature type="transmembrane region" description="Helical" evidence="1">
    <location>
        <begin position="633"/>
        <end position="651"/>
    </location>
</feature>
<feature type="transmembrane region" description="Helical" evidence="1">
    <location>
        <begin position="1156"/>
        <end position="1175"/>
    </location>
</feature>
<feature type="transmembrane region" description="Helical" evidence="1">
    <location>
        <begin position="447"/>
        <end position="466"/>
    </location>
</feature>
<feature type="transmembrane region" description="Helical" evidence="1">
    <location>
        <begin position="1182"/>
        <end position="1203"/>
    </location>
</feature>
<evidence type="ECO:0000256" key="1">
    <source>
        <dbReference type="SAM" id="Phobius"/>
    </source>
</evidence>
<feature type="transmembrane region" description="Helical" evidence="1">
    <location>
        <begin position="1284"/>
        <end position="1302"/>
    </location>
</feature>
<keyword evidence="1" id="KW-1133">Transmembrane helix</keyword>
<keyword evidence="1" id="KW-0472">Membrane</keyword>
<dbReference type="GO" id="GO:0005886">
    <property type="term" value="C:plasma membrane"/>
    <property type="evidence" value="ECO:0007669"/>
    <property type="project" value="TreeGrafter"/>
</dbReference>
<evidence type="ECO:0000313" key="3">
    <source>
        <dbReference type="Proteomes" id="UP000034228"/>
    </source>
</evidence>
<feature type="transmembrane region" description="Helical" evidence="1">
    <location>
        <begin position="518"/>
        <end position="537"/>
    </location>
</feature>
<name>A0A0M2V8D5_9GAMM</name>
<dbReference type="EMBL" id="LAHO01000009">
    <property type="protein sequence ID" value="KKO45433.1"/>
    <property type="molecule type" value="Genomic_DNA"/>
</dbReference>
<feature type="transmembrane region" description="Helical" evidence="1">
    <location>
        <begin position="672"/>
        <end position="691"/>
    </location>
</feature>
<comment type="caution">
    <text evidence="2">The sequence shown here is derived from an EMBL/GenBank/DDBJ whole genome shotgun (WGS) entry which is preliminary data.</text>
</comment>
<feature type="transmembrane region" description="Helical" evidence="1">
    <location>
        <begin position="24"/>
        <end position="45"/>
    </location>
</feature>
<feature type="transmembrane region" description="Helical" evidence="1">
    <location>
        <begin position="1308"/>
        <end position="1337"/>
    </location>
</feature>
<feature type="transmembrane region" description="Helical" evidence="1">
    <location>
        <begin position="557"/>
        <end position="578"/>
    </location>
</feature>
<dbReference type="SUPFAM" id="SSF82866">
    <property type="entry name" value="Multidrug efflux transporter AcrB transmembrane domain"/>
    <property type="match status" value="2"/>
</dbReference>
<protein>
    <submittedName>
        <fullName evidence="2">Acriflavine resistance protein B</fullName>
    </submittedName>
</protein>
<dbReference type="Pfam" id="PF00873">
    <property type="entry name" value="ACR_tran"/>
    <property type="match status" value="3"/>
</dbReference>
<dbReference type="Gene3D" id="3.30.70.1320">
    <property type="entry name" value="Multidrug efflux transporter AcrB pore domain like"/>
    <property type="match status" value="2"/>
</dbReference>
<feature type="transmembrane region" description="Helical" evidence="1">
    <location>
        <begin position="599"/>
        <end position="627"/>
    </location>
</feature>
<feature type="transmembrane region" description="Helical" evidence="1">
    <location>
        <begin position="736"/>
        <end position="756"/>
    </location>
</feature>
<dbReference type="Gene3D" id="1.20.1640.10">
    <property type="entry name" value="Multidrug efflux transporter AcrB transmembrane domain"/>
    <property type="match status" value="3"/>
</dbReference>
<dbReference type="Gene3D" id="3.30.2090.10">
    <property type="entry name" value="Multidrug efflux transporter AcrB TolC docking domain, DN and DC subdomains"/>
    <property type="match status" value="2"/>
</dbReference>
<dbReference type="STRING" id="336831.WG68_10285"/>
<dbReference type="PATRIC" id="fig|336831.14.peg.938"/>
<keyword evidence="3" id="KW-1185">Reference proteome</keyword>
<proteinExistence type="predicted"/>
<evidence type="ECO:0000313" key="2">
    <source>
        <dbReference type="EMBL" id="KKO45433.1"/>
    </source>
</evidence>
<dbReference type="Gene3D" id="3.30.70.1430">
    <property type="entry name" value="Multidrug efflux transporter AcrB pore domain"/>
    <property type="match status" value="2"/>
</dbReference>
<dbReference type="RefSeq" id="WP_046557607.1">
    <property type="nucleotide sequence ID" value="NZ_LAHO01000009.1"/>
</dbReference>
<dbReference type="Proteomes" id="UP000034228">
    <property type="component" value="Unassembled WGS sequence"/>
</dbReference>
<dbReference type="PANTHER" id="PTHR32063">
    <property type="match status" value="1"/>
</dbReference>
<keyword evidence="1" id="KW-0812">Transmembrane</keyword>
<dbReference type="Gene3D" id="3.30.70.1440">
    <property type="entry name" value="Multidrug efflux transporter AcrB pore domain"/>
    <property type="match status" value="1"/>
</dbReference>
<feature type="transmembrane region" description="Helical" evidence="1">
    <location>
        <begin position="472"/>
        <end position="497"/>
    </location>
</feature>
<dbReference type="InterPro" id="IPR001036">
    <property type="entry name" value="Acrflvin-R"/>
</dbReference>
<dbReference type="PANTHER" id="PTHR32063:SF19">
    <property type="entry name" value="CATION EFFLUX SYSTEM PROTEIN CUSA"/>
    <property type="match status" value="1"/>
</dbReference>
<feature type="transmembrane region" description="Helical" evidence="1">
    <location>
        <begin position="703"/>
        <end position="724"/>
    </location>
</feature>
<dbReference type="OrthoDB" id="9758297at2"/>
<organism evidence="2 3">
    <name type="scientific">Arsukibacterium ikkense</name>
    <dbReference type="NCBI Taxonomy" id="336831"/>
    <lineage>
        <taxon>Bacteria</taxon>
        <taxon>Pseudomonadati</taxon>
        <taxon>Pseudomonadota</taxon>
        <taxon>Gammaproteobacteria</taxon>
        <taxon>Chromatiales</taxon>
        <taxon>Chromatiaceae</taxon>
        <taxon>Arsukibacterium</taxon>
    </lineage>
</organism>
<dbReference type="GO" id="GO:0042910">
    <property type="term" value="F:xenobiotic transmembrane transporter activity"/>
    <property type="evidence" value="ECO:0007669"/>
    <property type="project" value="TreeGrafter"/>
</dbReference>
<dbReference type="SUPFAM" id="SSF82714">
    <property type="entry name" value="Multidrug efflux transporter AcrB TolC docking domain, DN and DC subdomains"/>
    <property type="match status" value="2"/>
</dbReference>
<dbReference type="InterPro" id="IPR027463">
    <property type="entry name" value="AcrB_DN_DC_subdom"/>
</dbReference>
<reference evidence="2 3" key="1">
    <citation type="submission" date="2015-03" db="EMBL/GenBank/DDBJ databases">
        <title>Draft genome sequences of two protease-producing strains of Arsukibacterium isolated from two cold and alkaline environments.</title>
        <authorList>
            <person name="Lylloff J.E."/>
            <person name="Skov L.B."/>
            <person name="Jepsen M."/>
            <person name="Hallin P.F."/>
            <person name="Sorensen S.J."/>
            <person name="Stougaard P."/>
            <person name="Glaring M.A."/>
        </authorList>
    </citation>
    <scope>NUCLEOTIDE SEQUENCE [LARGE SCALE GENOMIC DNA]</scope>
    <source>
        <strain evidence="2 3">GCM72</strain>
    </source>
</reference>
<accession>A0A0M2V8D5</accession>
<sequence length="1345" mass="148125">MPATEQNVKSGFDRLLAGCLKQKLLVLLFSGLLLIVGVAYAPFGWHTGMPLNPVAVDAIPNLGENQQIVFTDWPGRSPQDVEDQLSYPLSVALMGVPGVKDVRTLSMFGFSSIAVIFDEGIEFYWARSRLLEKLASLPANTLPDGVQPALGPDATALGQVFWYTLEGRDPAGNPTSGWDLEEIRSVQDWYLRTGLLAAEGISEVASIGGYQREYQIEVDPDLLRIHQVRFSEVTAAVMAANLDVSAGSREINGVEYLIRGVGFIKSLQDIEQAVVRLAVDLTPIRVADVARVQFGPAARRGALDVNGAEAVGGVVTVREGYNPRQAISNVKQRLQEVSRGLPAKAVIDWQHTSVAEVDAFASNRQLPAWQGRDDAVQQAWQAYLRSEPPQAWPAWLTLSQLTVVPFYDRSELIAETLGTLQDALTQQLLVTMVVVLAMLLHLRAALAVSLMLPAAVLLSFIAMKWLAIDANIVALAGIAIAIGTIVDMGIIVSENLLRQRQQRPELGAAQAVLLAGKEVGPAILTAISTTVISFLPVFTMTGAEGKLFGPLAYTKTFVLLAAALLALTVLPVLLSVLFNWRKQDVGRGWRHWLLSSRRWWLLAALVVLCIWLGSALLWLATILYALVLLWQQYKAPLLAWLSLQWPAFGHYRSRWQQLAGRLPVSAWRLGHGLLVVAVLLSVVTLLSQVWLPLGPMQGALANWRFVLLLLALVLGFFFVFLWAYPTLLQGCLRLKWLFLLLPLLLVGYGATVWLGAQHTLSWLPALYSRLGGDADQFQQSESWVHLSHRYPGLGREFMPALDEGAFLLMPSLMPHASIAEALAVLRQQDQAIAAIPEVRTVVGKIGRADTALDPAPLGMIETVIQYHGEFKTDANGRRLHFRFDKSSNDFVRDNAGQLIADSGGRPYRQWREHITSPDDIWQEIVRAAQLPGVTSAPKLQPIETRLLMLQTGMRAAMGVKLSAPDLATLGQLAQQLEAILREAPGVQPASVNAERVVGQPYLEIHPDRDAIARYGLSMQQVQQTLASAIGGMDAGRSVEGRERYGITVRYMREQRDTLEQLAEILIDTPAGYPIPLSQLADIRYQRGPQMIRSENTFLTAYVTFGSQPGWAEVDVVEAVAAYLDKQQQAGDWQLPAGASYSFAGSFENQQRAATTLLWVVPLSLLLIFMLLYLQFRRVSSTLIIFSSIAVAWAGGFIMLDWFAQSWFLNVSLFDTNLRQLFQLQSYNLSIAVWVGFLALFGIAVDDGVVMASYLKQQFADARPANRSEVRELVMQAAMKRIRPCLMTSATTILALLPVLTATGRGADLMIPMAIPTLGGMLFVLLSVLLVPVLYCAVEERKLRTK</sequence>
<dbReference type="SUPFAM" id="SSF82693">
    <property type="entry name" value="Multidrug efflux transporter AcrB pore domain, PN1, PN2, PC1 and PC2 subdomains"/>
    <property type="match status" value="2"/>
</dbReference>
<gene>
    <name evidence="2" type="ORF">WG68_10285</name>
</gene>
<feature type="transmembrane region" description="Helical" evidence="1">
    <location>
        <begin position="1223"/>
        <end position="1244"/>
    </location>
</feature>